<reference evidence="5" key="2">
    <citation type="journal article" date="2023" name="Arch. Virol.">
        <title>Changes to virus taxonomy and the ICTV Statutes ratified by the International Committee on Taxonomy of Viruses (2023).</title>
        <authorList>
            <person name="Zerbini F.M."/>
            <person name="Siddell S.G."/>
            <person name="Lefkowitz E.J."/>
            <person name="Mushegian A.R."/>
            <person name="Adriaenssens E.M."/>
            <person name="Alfenas-Zerbini P."/>
            <person name="Dempsey D.M."/>
            <person name="Dutilh B.E."/>
            <person name="Garcia M.L."/>
            <person name="Hendrickson R.C."/>
            <person name="Junglen S."/>
            <person name="Krupovic M."/>
            <person name="Kuhn J.H."/>
            <person name="Lambert A.J."/>
            <person name="Lobocka M."/>
            <person name="Oksanen H.M."/>
            <person name="Robertson D.L."/>
            <person name="Rubino L."/>
            <person name="Sabanadzovic S."/>
            <person name="Simmonds P."/>
            <person name="Smith D.B."/>
            <person name="Suzuki N."/>
            <person name="Van Doorslaer K."/>
            <person name="Vandamme A.M."/>
            <person name="Varsani A."/>
        </authorList>
    </citation>
    <scope>NUCLEOTIDE SEQUENCE</scope>
    <source>
        <strain evidence="5">Dshi_2174</strain>
    </source>
</reference>
<feature type="coiled-coil region" evidence="3">
    <location>
        <begin position="37"/>
        <end position="64"/>
    </location>
</feature>
<dbReference type="GO" id="GO:0044423">
    <property type="term" value="C:virion component"/>
    <property type="evidence" value="ECO:0007669"/>
    <property type="project" value="UniProtKB-KW"/>
</dbReference>
<dbReference type="InterPro" id="IPR024455">
    <property type="entry name" value="Phage_capsid"/>
</dbReference>
<evidence type="ECO:0000256" key="1">
    <source>
        <dbReference type="ARBA" id="ARBA00004328"/>
    </source>
</evidence>
<sequence>MSNSDPSALLAAKTAPDAVADGVSPLAEVTAELSAFVREVTAQKAEMKSRLKQQEERLLMLDRKSTSYARPALSGAVAEAAPHQKAFDAYLRSGDDDALRGLELDGKAMSTAVSGEGGYLVDPQTSETVKNVLKSQASLRAVAQVVTVEATSYDVLVDHTEVGTGWASETGNLTETDTPQIDRISIPLHELAALPKVSQRLLDDAAFDIEAWLAERIADKFARSEAAAFVNGDGADKPKGFLTHDSVDNDVWTWGNLGYVVTGSDGDFNSVSPADAIVDLVYALGARYRANASFIMNSKTAGVVRKIKDADGRFLWSDGLAAGEPARLLGYPVLISEDMPDIGSDATAIAFGDFGAGYTIAERPDLRILRDPFSAKPHVLFYATKRVGGDVSDFAAIKLLKFAVS</sequence>
<dbReference type="NCBIfam" id="TIGR01554">
    <property type="entry name" value="major_cap_HK97"/>
    <property type="match status" value="1"/>
</dbReference>
<accession>A0AA48P984</accession>
<evidence type="ECO:0000313" key="5">
    <source>
        <dbReference type="EMBL" id="DBA12235.1"/>
    </source>
</evidence>
<evidence type="ECO:0000256" key="2">
    <source>
        <dbReference type="ARBA" id="ARBA00022844"/>
    </source>
</evidence>
<keyword evidence="2" id="KW-0946">Virion</keyword>
<dbReference type="SMR" id="A0AA48P984"/>
<keyword evidence="3" id="KW-0175">Coiled coil</keyword>
<reference evidence="5" key="1">
    <citation type="journal article" date="2022" name="Virus Evol.">
        <title>Formal recognition and classification of gene transfer agents as viriforms.</title>
        <authorList>
            <person name="Kogay R."/>
            <person name="Koppenhofer S."/>
            <person name="Beatty J.T."/>
            <person name="Kuhn J.H."/>
            <person name="Lang A.S."/>
            <person name="Zhaxybayeva O."/>
        </authorList>
    </citation>
    <scope>NUCLEOTIDE SEQUENCE</scope>
    <source>
        <strain evidence="5">Dshi_2174</strain>
    </source>
</reference>
<dbReference type="InterPro" id="IPR054612">
    <property type="entry name" value="Phage_capsid-like_C"/>
</dbReference>
<protein>
    <submittedName>
        <fullName evidence="5">Phage major capsid protein</fullName>
    </submittedName>
</protein>
<proteinExistence type="predicted"/>
<dbReference type="SUPFAM" id="SSF56563">
    <property type="entry name" value="Major capsid protein gp5"/>
    <property type="match status" value="1"/>
</dbReference>
<dbReference type="Pfam" id="PF05065">
    <property type="entry name" value="Phage_capsid"/>
    <property type="match status" value="1"/>
</dbReference>
<comment type="subcellular location">
    <subcellularLocation>
        <location evidence="1">Virion</location>
    </subcellularLocation>
</comment>
<organism evidence="5">
    <name type="scientific">Dinogtaviriform tomaschi</name>
    <dbReference type="NCBI Taxonomy" id="3041226"/>
    <lineage>
        <taxon>Viruses</taxon>
        <taxon>Viruses incertae sedis</taxon>
        <taxon>Rhodogtaviriformidae</taxon>
        <taxon>Dinogtaviriform</taxon>
    </lineage>
</organism>
<dbReference type="Gene3D" id="3.30.2400.10">
    <property type="entry name" value="Major capsid protein gp5"/>
    <property type="match status" value="1"/>
</dbReference>
<name>A0AA48P984_9VIRU</name>
<evidence type="ECO:0000259" key="4">
    <source>
        <dbReference type="Pfam" id="PF05065"/>
    </source>
</evidence>
<evidence type="ECO:0000256" key="3">
    <source>
        <dbReference type="SAM" id="Coils"/>
    </source>
</evidence>
<feature type="domain" description="Phage capsid-like C-terminal" evidence="4">
    <location>
        <begin position="117"/>
        <end position="402"/>
    </location>
</feature>
<dbReference type="Gene3D" id="3.30.2320.10">
    <property type="entry name" value="hypothetical protein PF0899 domain"/>
    <property type="match status" value="1"/>
</dbReference>
<reference evidence="5" key="3">
    <citation type="submission" date="2023-03" db="EMBL/GenBank/DDBJ databases">
        <authorList>
            <person name="Zhaxybayeva O."/>
            <person name="Kogay R."/>
            <person name="Koppenhofer S."/>
            <person name="Beatty J.T."/>
            <person name="Kuhn J.H."/>
            <person name="Lang A.S."/>
        </authorList>
    </citation>
    <scope>NUCLEOTIDE SEQUENCE</scope>
    <source>
        <strain evidence="5">Dshi_2174</strain>
    </source>
</reference>
<dbReference type="EMBL" id="BK063304">
    <property type="protein sequence ID" value="DBA12235.1"/>
    <property type="molecule type" value="Genomic_DNA"/>
</dbReference>